<dbReference type="Pfam" id="PF00106">
    <property type="entry name" value="adh_short"/>
    <property type="match status" value="1"/>
</dbReference>
<evidence type="ECO:0008006" key="6">
    <source>
        <dbReference type="Google" id="ProtNLM"/>
    </source>
</evidence>
<evidence type="ECO:0000313" key="5">
    <source>
        <dbReference type="Proteomes" id="UP000015241"/>
    </source>
</evidence>
<dbReference type="EMBL" id="KE504171">
    <property type="protein sequence ID" value="EPS97872.1"/>
    <property type="molecule type" value="Genomic_DNA"/>
</dbReference>
<evidence type="ECO:0000256" key="1">
    <source>
        <dbReference type="ARBA" id="ARBA00006484"/>
    </source>
</evidence>
<dbReference type="OrthoDB" id="1274115at2759"/>
<dbReference type="HOGENOM" id="CLU_010194_2_9_1"/>
<proteinExistence type="inferred from homology"/>
<keyword evidence="5" id="KW-1185">Reference proteome</keyword>
<dbReference type="InParanoid" id="S8DZ81"/>
<dbReference type="GO" id="GO:0016491">
    <property type="term" value="F:oxidoreductase activity"/>
    <property type="evidence" value="ECO:0007669"/>
    <property type="project" value="UniProtKB-KW"/>
</dbReference>
<dbReference type="CDD" id="cd05374">
    <property type="entry name" value="17beta-HSD-like_SDR_c"/>
    <property type="match status" value="1"/>
</dbReference>
<comment type="similarity">
    <text evidence="1 3">Belongs to the short-chain dehydrogenases/reductases (SDR) family.</text>
</comment>
<dbReference type="InterPro" id="IPR002347">
    <property type="entry name" value="SDR_fam"/>
</dbReference>
<protein>
    <recommendedName>
        <fullName evidence="6">NAD-binding protein</fullName>
    </recommendedName>
</protein>
<dbReference type="eggNOG" id="KOG1209">
    <property type="taxonomic scope" value="Eukaryota"/>
</dbReference>
<evidence type="ECO:0000256" key="3">
    <source>
        <dbReference type="RuleBase" id="RU000363"/>
    </source>
</evidence>
<dbReference type="PRINTS" id="PR00080">
    <property type="entry name" value="SDRFAMILY"/>
</dbReference>
<reference evidence="4 5" key="1">
    <citation type="journal article" date="2012" name="Science">
        <title>The Paleozoic origin of enzymatic lignin decomposition reconstructed from 31 fungal genomes.</title>
        <authorList>
            <person name="Floudas D."/>
            <person name="Binder M."/>
            <person name="Riley R."/>
            <person name="Barry K."/>
            <person name="Blanchette R.A."/>
            <person name="Henrissat B."/>
            <person name="Martinez A.T."/>
            <person name="Otillar R."/>
            <person name="Spatafora J.W."/>
            <person name="Yadav J.S."/>
            <person name="Aerts A."/>
            <person name="Benoit I."/>
            <person name="Boyd A."/>
            <person name="Carlson A."/>
            <person name="Copeland A."/>
            <person name="Coutinho P.M."/>
            <person name="de Vries R.P."/>
            <person name="Ferreira P."/>
            <person name="Findley K."/>
            <person name="Foster B."/>
            <person name="Gaskell J."/>
            <person name="Glotzer D."/>
            <person name="Gorecki P."/>
            <person name="Heitman J."/>
            <person name="Hesse C."/>
            <person name="Hori C."/>
            <person name="Igarashi K."/>
            <person name="Jurgens J.A."/>
            <person name="Kallen N."/>
            <person name="Kersten P."/>
            <person name="Kohler A."/>
            <person name="Kuees U."/>
            <person name="Kumar T.K.A."/>
            <person name="Kuo A."/>
            <person name="LaButti K."/>
            <person name="Larrondo L.F."/>
            <person name="Lindquist E."/>
            <person name="Ling A."/>
            <person name="Lombard V."/>
            <person name="Lucas S."/>
            <person name="Lundell T."/>
            <person name="Martin R."/>
            <person name="McLaughlin D.J."/>
            <person name="Morgenstern I."/>
            <person name="Morin E."/>
            <person name="Murat C."/>
            <person name="Nagy L.G."/>
            <person name="Nolan M."/>
            <person name="Ohm R.A."/>
            <person name="Patyshakuliyeva A."/>
            <person name="Rokas A."/>
            <person name="Ruiz-Duenas F.J."/>
            <person name="Sabat G."/>
            <person name="Salamov A."/>
            <person name="Samejima M."/>
            <person name="Schmutz J."/>
            <person name="Slot J.C."/>
            <person name="St John F."/>
            <person name="Stenlid J."/>
            <person name="Sun H."/>
            <person name="Sun S."/>
            <person name="Syed K."/>
            <person name="Tsang A."/>
            <person name="Wiebenga A."/>
            <person name="Young D."/>
            <person name="Pisabarro A."/>
            <person name="Eastwood D.C."/>
            <person name="Martin F."/>
            <person name="Cullen D."/>
            <person name="Grigoriev I.V."/>
            <person name="Hibbett D.S."/>
        </authorList>
    </citation>
    <scope>NUCLEOTIDE SEQUENCE</scope>
    <source>
        <strain evidence="5">FP-58527</strain>
    </source>
</reference>
<dbReference type="FunCoup" id="S8DZ81">
    <property type="interactions" value="1"/>
</dbReference>
<sequence>MSDGNGTSPENQKVWFITGTSSGFGKRLVRAVLARGDYAIATVRAREDFPLGLDDAARARLHIVELDVTEPEASIRAKVDDAVRVWGRVDVLVNNAGNAPKGLLEEGGSTMALAQFNVNFFGQINVTHAVLPYMRERRSGLVIFFGSRSVWKPDAVMTGYYIASKAAIHAYSETLAAEVSRFNVKVLLVAPGHFRTEKLHLGPYVQNHHIPMYDTMRTEELARFNKLWHKAKGDTDRAVEVIVDVARGEGVAAGRELPFWLLLGNATYLNARTHAERLAKDMEAWQDVAKDLDIIEPEEEA</sequence>
<dbReference type="Gene3D" id="3.40.50.720">
    <property type="entry name" value="NAD(P)-binding Rossmann-like Domain"/>
    <property type="match status" value="1"/>
</dbReference>
<organism evidence="4 5">
    <name type="scientific">Fomitopsis schrenkii</name>
    <name type="common">Brown rot fungus</name>
    <dbReference type="NCBI Taxonomy" id="2126942"/>
    <lineage>
        <taxon>Eukaryota</taxon>
        <taxon>Fungi</taxon>
        <taxon>Dikarya</taxon>
        <taxon>Basidiomycota</taxon>
        <taxon>Agaricomycotina</taxon>
        <taxon>Agaricomycetes</taxon>
        <taxon>Polyporales</taxon>
        <taxon>Fomitopsis</taxon>
    </lineage>
</organism>
<dbReference type="Proteomes" id="UP000015241">
    <property type="component" value="Unassembled WGS sequence"/>
</dbReference>
<dbReference type="InterPro" id="IPR036291">
    <property type="entry name" value="NAD(P)-bd_dom_sf"/>
</dbReference>
<keyword evidence="2" id="KW-0560">Oxidoreductase</keyword>
<dbReference type="STRING" id="743788.S8DZ81"/>
<evidence type="ECO:0000313" key="4">
    <source>
        <dbReference type="EMBL" id="EPS97872.1"/>
    </source>
</evidence>
<dbReference type="PANTHER" id="PTHR43976">
    <property type="entry name" value="SHORT CHAIN DEHYDROGENASE"/>
    <property type="match status" value="1"/>
</dbReference>
<dbReference type="PRINTS" id="PR00081">
    <property type="entry name" value="GDHRDH"/>
</dbReference>
<dbReference type="SUPFAM" id="SSF51735">
    <property type="entry name" value="NAD(P)-binding Rossmann-fold domains"/>
    <property type="match status" value="1"/>
</dbReference>
<name>S8DZ81_FOMSC</name>
<dbReference type="InterPro" id="IPR051911">
    <property type="entry name" value="SDR_oxidoreductase"/>
</dbReference>
<dbReference type="AlphaFoldDB" id="S8DZ81"/>
<accession>S8DZ81</accession>
<dbReference type="PANTHER" id="PTHR43976:SF16">
    <property type="entry name" value="SHORT-CHAIN DEHYDROGENASE_REDUCTASE FAMILY PROTEIN"/>
    <property type="match status" value="1"/>
</dbReference>
<gene>
    <name evidence="4" type="ORF">FOMPIDRAFT_1037691</name>
</gene>
<evidence type="ECO:0000256" key="2">
    <source>
        <dbReference type="ARBA" id="ARBA00023002"/>
    </source>
</evidence>